<comment type="caution">
    <text evidence="2">The sequence shown here is derived from an EMBL/GenBank/DDBJ whole genome shotgun (WGS) entry which is preliminary data.</text>
</comment>
<reference evidence="2 3" key="1">
    <citation type="journal article" date="2021" name="BMC Genomics">
        <title>Datura genome reveals duplications of psychoactive alkaloid biosynthetic genes and high mutation rate following tissue culture.</title>
        <authorList>
            <person name="Rajewski A."/>
            <person name="Carter-House D."/>
            <person name="Stajich J."/>
            <person name="Litt A."/>
        </authorList>
    </citation>
    <scope>NUCLEOTIDE SEQUENCE [LARGE SCALE GENOMIC DNA]</scope>
    <source>
        <strain evidence="2">AR-01</strain>
    </source>
</reference>
<sequence>MGSPGTYYSFKEQNRPFEDVNQKDYYAEFFCTLKYNEPGRASSFIALQGGSRIPISCEIPATVRRGKQFDHGGSERQLGKEGNVSYIEEDSFPVLLLTIEDLRPIPTDPTLQNWSKQDYLEPNGSDLLKKVLPNDNSKSSNSTPITEGADFQGDKTQDNISFEMRTMIEEEGIRSTYVKVLNQQSSPSTPTSNRKSADLTRIDSTNSLHAVEVLTSI</sequence>
<feature type="region of interest" description="Disordered" evidence="1">
    <location>
        <begin position="133"/>
        <end position="157"/>
    </location>
</feature>
<organism evidence="2 3">
    <name type="scientific">Datura stramonium</name>
    <name type="common">Jimsonweed</name>
    <name type="synonym">Common thornapple</name>
    <dbReference type="NCBI Taxonomy" id="4076"/>
    <lineage>
        <taxon>Eukaryota</taxon>
        <taxon>Viridiplantae</taxon>
        <taxon>Streptophyta</taxon>
        <taxon>Embryophyta</taxon>
        <taxon>Tracheophyta</taxon>
        <taxon>Spermatophyta</taxon>
        <taxon>Magnoliopsida</taxon>
        <taxon>eudicotyledons</taxon>
        <taxon>Gunneridae</taxon>
        <taxon>Pentapetalae</taxon>
        <taxon>asterids</taxon>
        <taxon>lamiids</taxon>
        <taxon>Solanales</taxon>
        <taxon>Solanaceae</taxon>
        <taxon>Solanoideae</taxon>
        <taxon>Datureae</taxon>
        <taxon>Datura</taxon>
    </lineage>
</organism>
<name>A0ABS8T504_DATST</name>
<evidence type="ECO:0000313" key="3">
    <source>
        <dbReference type="Proteomes" id="UP000823775"/>
    </source>
</evidence>
<gene>
    <name evidence="2" type="ORF">HAX54_002747</name>
</gene>
<dbReference type="Proteomes" id="UP000823775">
    <property type="component" value="Unassembled WGS sequence"/>
</dbReference>
<evidence type="ECO:0000256" key="1">
    <source>
        <dbReference type="SAM" id="MobiDB-lite"/>
    </source>
</evidence>
<keyword evidence="3" id="KW-1185">Reference proteome</keyword>
<dbReference type="EMBL" id="JACEIK010001122">
    <property type="protein sequence ID" value="MCD7466223.1"/>
    <property type="molecule type" value="Genomic_DNA"/>
</dbReference>
<evidence type="ECO:0000313" key="2">
    <source>
        <dbReference type="EMBL" id="MCD7466223.1"/>
    </source>
</evidence>
<feature type="compositionally biased region" description="Polar residues" evidence="1">
    <location>
        <begin position="134"/>
        <end position="145"/>
    </location>
</feature>
<proteinExistence type="predicted"/>
<protein>
    <submittedName>
        <fullName evidence="2">Uncharacterized protein</fullName>
    </submittedName>
</protein>
<accession>A0ABS8T504</accession>